<comment type="caution">
    <text evidence="1">The sequence shown here is derived from an EMBL/GenBank/DDBJ whole genome shotgun (WGS) entry which is preliminary data.</text>
</comment>
<evidence type="ECO:0000313" key="1">
    <source>
        <dbReference type="EMBL" id="PRY02503.1"/>
    </source>
</evidence>
<organism evidence="1 2">
    <name type="scientific">Allonocardiopsis opalescens</name>
    <dbReference type="NCBI Taxonomy" id="1144618"/>
    <lineage>
        <taxon>Bacteria</taxon>
        <taxon>Bacillati</taxon>
        <taxon>Actinomycetota</taxon>
        <taxon>Actinomycetes</taxon>
        <taxon>Streptosporangiales</taxon>
        <taxon>Allonocardiopsis</taxon>
    </lineage>
</organism>
<keyword evidence="2" id="KW-1185">Reference proteome</keyword>
<name>A0A2T0QF79_9ACTN</name>
<gene>
    <name evidence="1" type="ORF">CLV72_1011105</name>
</gene>
<dbReference type="AlphaFoldDB" id="A0A2T0QF79"/>
<dbReference type="EMBL" id="PVZC01000001">
    <property type="protein sequence ID" value="PRY02503.1"/>
    <property type="molecule type" value="Genomic_DNA"/>
</dbReference>
<reference evidence="1 2" key="1">
    <citation type="submission" date="2018-03" db="EMBL/GenBank/DDBJ databases">
        <title>Genomic Encyclopedia of Archaeal and Bacterial Type Strains, Phase II (KMG-II): from individual species to whole genera.</title>
        <authorList>
            <person name="Goeker M."/>
        </authorList>
    </citation>
    <scope>NUCLEOTIDE SEQUENCE [LARGE SCALE GENOMIC DNA]</scope>
    <source>
        <strain evidence="1 2">DSM 45601</strain>
    </source>
</reference>
<dbReference type="Proteomes" id="UP000237846">
    <property type="component" value="Unassembled WGS sequence"/>
</dbReference>
<accession>A0A2T0QF79</accession>
<proteinExistence type="predicted"/>
<evidence type="ECO:0000313" key="2">
    <source>
        <dbReference type="Proteomes" id="UP000237846"/>
    </source>
</evidence>
<protein>
    <submittedName>
        <fullName evidence="1">Uncharacterized protein</fullName>
    </submittedName>
</protein>
<sequence>MPHKRPCDLRRAAGHRPHWRVVPHVPGLPAVVQQEISQIEIQTHANWARFGLWPGAVAEALTGWSITSATGDPAQLRFHPCGCCGRSSRGLLDEVLEMLSAPSARALTRLIEPLDERFRDRSLPNPSAPEDIPWWMRRL</sequence>